<reference evidence="3" key="1">
    <citation type="journal article" date="2017" name="Nat. Ecol. Evol.">
        <title>Genome expansion and lineage-specific genetic innovations in the forest pathogenic fungi Armillaria.</title>
        <authorList>
            <person name="Sipos G."/>
            <person name="Prasanna A.N."/>
            <person name="Walter M.C."/>
            <person name="O'Connor E."/>
            <person name="Balint B."/>
            <person name="Krizsan K."/>
            <person name="Kiss B."/>
            <person name="Hess J."/>
            <person name="Varga T."/>
            <person name="Slot J."/>
            <person name="Riley R."/>
            <person name="Boka B."/>
            <person name="Rigling D."/>
            <person name="Barry K."/>
            <person name="Lee J."/>
            <person name="Mihaltcheva S."/>
            <person name="LaButti K."/>
            <person name="Lipzen A."/>
            <person name="Waldron R."/>
            <person name="Moloney N.M."/>
            <person name="Sperisen C."/>
            <person name="Kredics L."/>
            <person name="Vagvoelgyi C."/>
            <person name="Patrignani A."/>
            <person name="Fitzpatrick D."/>
            <person name="Nagy I."/>
            <person name="Doyle S."/>
            <person name="Anderson J.B."/>
            <person name="Grigoriev I.V."/>
            <person name="Gueldener U."/>
            <person name="Muensterkoetter M."/>
            <person name="Nagy L.G."/>
        </authorList>
    </citation>
    <scope>NUCLEOTIDE SEQUENCE [LARGE SCALE GENOMIC DNA]</scope>
    <source>
        <strain evidence="3">Ar21-2</strain>
    </source>
</reference>
<dbReference type="InParanoid" id="A0A2H3D280"/>
<evidence type="ECO:0000313" key="3">
    <source>
        <dbReference type="Proteomes" id="UP000217790"/>
    </source>
</evidence>
<dbReference type="AlphaFoldDB" id="A0A2H3D280"/>
<feature type="signal peptide" evidence="1">
    <location>
        <begin position="1"/>
        <end position="18"/>
    </location>
</feature>
<keyword evidence="1" id="KW-0732">Signal</keyword>
<organism evidence="2 3">
    <name type="scientific">Armillaria gallica</name>
    <name type="common">Bulbous honey fungus</name>
    <name type="synonym">Armillaria bulbosa</name>
    <dbReference type="NCBI Taxonomy" id="47427"/>
    <lineage>
        <taxon>Eukaryota</taxon>
        <taxon>Fungi</taxon>
        <taxon>Dikarya</taxon>
        <taxon>Basidiomycota</taxon>
        <taxon>Agaricomycotina</taxon>
        <taxon>Agaricomycetes</taxon>
        <taxon>Agaricomycetidae</taxon>
        <taxon>Agaricales</taxon>
        <taxon>Marasmiineae</taxon>
        <taxon>Physalacriaceae</taxon>
        <taxon>Armillaria</taxon>
    </lineage>
</organism>
<dbReference type="EMBL" id="KZ293690">
    <property type="protein sequence ID" value="PBK85532.1"/>
    <property type="molecule type" value="Genomic_DNA"/>
</dbReference>
<accession>A0A2H3D280</accession>
<keyword evidence="3" id="KW-1185">Reference proteome</keyword>
<feature type="chain" id="PRO_5013554370" evidence="1">
    <location>
        <begin position="19"/>
        <end position="113"/>
    </location>
</feature>
<sequence length="113" mass="12970">MKLLLLFLTGVIISPSEWCRYALNKNWKVRPRCYVEFHYTSHPISGSSFANPRYEKRSIIARDHLNGEEAEIAVFTWSSYCIYLLPERASCGTLSSAVVALISGHPPRKRWPL</sequence>
<evidence type="ECO:0000313" key="2">
    <source>
        <dbReference type="EMBL" id="PBK85532.1"/>
    </source>
</evidence>
<evidence type="ECO:0000256" key="1">
    <source>
        <dbReference type="SAM" id="SignalP"/>
    </source>
</evidence>
<dbReference type="Proteomes" id="UP000217790">
    <property type="component" value="Unassembled WGS sequence"/>
</dbReference>
<protein>
    <submittedName>
        <fullName evidence="2">Uncharacterized protein</fullName>
    </submittedName>
</protein>
<name>A0A2H3D280_ARMGA</name>
<proteinExistence type="predicted"/>
<gene>
    <name evidence="2" type="ORF">ARMGADRAFT_558808</name>
</gene>